<feature type="domain" description="CDCP1 third and sixth CUB" evidence="2">
    <location>
        <begin position="212"/>
        <end position="319"/>
    </location>
</feature>
<keyword evidence="1" id="KW-0732">Signal</keyword>
<dbReference type="Pfam" id="PF23667">
    <property type="entry name" value="CUB_CDCP1_1"/>
    <property type="match status" value="1"/>
</dbReference>
<evidence type="ECO:0000313" key="6">
    <source>
        <dbReference type="Ensembl" id="ENSVKKP00000000052.1"/>
    </source>
</evidence>
<feature type="domain" description="CDCP1 first CUB" evidence="3">
    <location>
        <begin position="27"/>
        <end position="93"/>
    </location>
</feature>
<dbReference type="PANTHER" id="PTHR14477">
    <property type="entry name" value="CUB DOMAIN-CONTAINING PROTEIN 1"/>
    <property type="match status" value="1"/>
</dbReference>
<protein>
    <submittedName>
        <fullName evidence="6">CUB domain containing protein 1</fullName>
    </submittedName>
</protein>
<dbReference type="InterPro" id="IPR038811">
    <property type="entry name" value="CDCP1"/>
</dbReference>
<evidence type="ECO:0000259" key="3">
    <source>
        <dbReference type="Pfam" id="PF23667"/>
    </source>
</evidence>
<feature type="domain" description="CDCP1 second and fifth CUB" evidence="4">
    <location>
        <begin position="432"/>
        <end position="528"/>
    </location>
</feature>
<evidence type="ECO:0000259" key="4">
    <source>
        <dbReference type="Pfam" id="PF23668"/>
    </source>
</evidence>
<dbReference type="OMA" id="IACETGR"/>
<dbReference type="Ensembl" id="ENSVKKT00000000054.1">
    <property type="protein sequence ID" value="ENSVKKP00000000052.1"/>
    <property type="gene ID" value="ENSVKKG00000000043.1"/>
</dbReference>
<dbReference type="Pfam" id="PF23668">
    <property type="entry name" value="CUB_CDCP1_2"/>
    <property type="match status" value="2"/>
</dbReference>
<proteinExistence type="predicted"/>
<dbReference type="InterPro" id="IPR035914">
    <property type="entry name" value="Sperma_CUB_dom_sf"/>
</dbReference>
<feature type="chain" id="PRO_5034776985" evidence="1">
    <location>
        <begin position="25"/>
        <end position="686"/>
    </location>
</feature>
<feature type="domain" description="CDCP1 second and fifth CUB" evidence="4">
    <location>
        <begin position="102"/>
        <end position="202"/>
    </location>
</feature>
<dbReference type="Pfam" id="PF23665">
    <property type="entry name" value="CDCP1_CUB_6"/>
    <property type="match status" value="2"/>
</dbReference>
<reference evidence="6" key="2">
    <citation type="submission" date="2025-09" db="UniProtKB">
        <authorList>
            <consortium name="Ensembl"/>
        </authorList>
    </citation>
    <scope>IDENTIFICATION</scope>
</reference>
<evidence type="ECO:0000256" key="1">
    <source>
        <dbReference type="SAM" id="SignalP"/>
    </source>
</evidence>
<keyword evidence="7" id="KW-1185">Reference proteome</keyword>
<feature type="domain" description="CDCP1 third and sixth CUB" evidence="2">
    <location>
        <begin position="540"/>
        <end position="654"/>
    </location>
</feature>
<dbReference type="Proteomes" id="UP000694545">
    <property type="component" value="Unplaced"/>
</dbReference>
<organism evidence="6 7">
    <name type="scientific">Varanus komodoensis</name>
    <name type="common">Komodo dragon</name>
    <dbReference type="NCBI Taxonomy" id="61221"/>
    <lineage>
        <taxon>Eukaryota</taxon>
        <taxon>Metazoa</taxon>
        <taxon>Chordata</taxon>
        <taxon>Craniata</taxon>
        <taxon>Vertebrata</taxon>
        <taxon>Euteleostomi</taxon>
        <taxon>Lepidosauria</taxon>
        <taxon>Squamata</taxon>
        <taxon>Bifurcata</taxon>
        <taxon>Unidentata</taxon>
        <taxon>Episquamata</taxon>
        <taxon>Toxicofera</taxon>
        <taxon>Anguimorpha</taxon>
        <taxon>Paleoanguimorpha</taxon>
        <taxon>Varanoidea</taxon>
        <taxon>Varanidae</taxon>
        <taxon>Varanus</taxon>
    </lineage>
</organism>
<evidence type="ECO:0000259" key="2">
    <source>
        <dbReference type="Pfam" id="PF23665"/>
    </source>
</evidence>
<dbReference type="SUPFAM" id="SSF49854">
    <property type="entry name" value="Spermadhesin, CUB domain"/>
    <property type="match status" value="1"/>
</dbReference>
<dbReference type="PANTHER" id="PTHR14477:SF1">
    <property type="entry name" value="CUB DOMAIN-CONTAINING PROTEIN 1"/>
    <property type="match status" value="1"/>
</dbReference>
<sequence>MAAGRWVALLLLAAGALALPAADAFVINLRTVENITVKIKPGPADPKFCQLFVGGKPHVTEQKITPGQLLDFTFGCQTPEKYWVLVVERDIDCSIGPCPLEEVLLQPSGLPRLNRTFAWEVKADRLVGLELKFSTWLRQLLPGHTCSDQVLYNIGSRLNANRVNIGNFCRNGPVSRVKVQGGLSLTLHLPWDSKLNSSGFILDSRSSIRRLFIIEATFLTESSATLMSANYPLASPEDELMTWIFVVPSNLRAHVRFLNYTKPNCERKYERVEYGLPPPYSPHEVKVLQLNEVQPVNIAGNFNLSLHGCDQDNRNPGSLSLLFQVDVRYPINIANVTHIIDLRGSKNMNITIYSKPIKPGSEVGNQPECLVCVGHSRNCKPNATLFSEERYSVTFLCRNLENVRIAAEQSIVCWNSRLCQDRLFPLMVPRSLTELPILMDTFTWKLHAPDDVSIEIKSPTLKLKQHIPNQNQMCTGSYSYSINSTTPGKALSLGLLCPGGAIEKIKMRDNVTITLRTYGKRWFSESQTQNLQLFFRPEAQEDCIFTLTPDPNAKIYLQTPNWLEGLPPFISSYWNISVQPKQVARLSFLSERMGVTCEKSRAFTNVKEQRPNAEETVCRDDEKLPRALDLRHHFWVNITNCKPSAKRILSMQFVVTLNTNKSGKASIKHGPFFHATMVLLSPHKRK</sequence>
<dbReference type="InterPro" id="IPR056269">
    <property type="entry name" value="CUB_CDCP1_2nd_5th"/>
</dbReference>
<dbReference type="InterPro" id="IPR056268">
    <property type="entry name" value="CUB_CDCP1_1st"/>
</dbReference>
<dbReference type="InterPro" id="IPR056965">
    <property type="entry name" value="CUB_CDCP1_4th"/>
</dbReference>
<dbReference type="Pfam" id="PF25142">
    <property type="entry name" value="CUB_CDCP1_4th"/>
    <property type="match status" value="1"/>
</dbReference>
<reference evidence="6" key="1">
    <citation type="submission" date="2025-08" db="UniProtKB">
        <authorList>
            <consortium name="Ensembl"/>
        </authorList>
    </citation>
    <scope>IDENTIFICATION</scope>
</reference>
<dbReference type="InterPro" id="IPR056266">
    <property type="entry name" value="CDCP1_CUB_3rd_6th"/>
</dbReference>
<dbReference type="AlphaFoldDB" id="A0A8D2IN47"/>
<evidence type="ECO:0000313" key="7">
    <source>
        <dbReference type="Proteomes" id="UP000694545"/>
    </source>
</evidence>
<name>A0A8D2IN47_VARKO</name>
<feature type="domain" description="CDCP1 fourth CUB" evidence="5">
    <location>
        <begin position="339"/>
        <end position="428"/>
    </location>
</feature>
<evidence type="ECO:0000259" key="5">
    <source>
        <dbReference type="Pfam" id="PF25142"/>
    </source>
</evidence>
<accession>A0A8D2IN47</accession>
<feature type="signal peptide" evidence="1">
    <location>
        <begin position="1"/>
        <end position="24"/>
    </location>
</feature>